<dbReference type="GO" id="GO:0005886">
    <property type="term" value="C:plasma membrane"/>
    <property type="evidence" value="ECO:0007669"/>
    <property type="project" value="TreeGrafter"/>
</dbReference>
<feature type="region of interest" description="Disordered" evidence="2">
    <location>
        <begin position="127"/>
        <end position="156"/>
    </location>
</feature>
<dbReference type="InterPro" id="IPR052894">
    <property type="entry name" value="AsmA-related"/>
</dbReference>
<dbReference type="RefSeq" id="WP_144309146.1">
    <property type="nucleotide sequence ID" value="NZ_VMNK01000006.1"/>
</dbReference>
<gene>
    <name evidence="4" type="ORF">FHP91_08440</name>
</gene>
<dbReference type="GO" id="GO:0090313">
    <property type="term" value="P:regulation of protein targeting to membrane"/>
    <property type="evidence" value="ECO:0007669"/>
    <property type="project" value="TreeGrafter"/>
</dbReference>
<evidence type="ECO:0000256" key="1">
    <source>
        <dbReference type="SAM" id="Coils"/>
    </source>
</evidence>
<evidence type="ECO:0000313" key="4">
    <source>
        <dbReference type="EMBL" id="TVO57688.1"/>
    </source>
</evidence>
<dbReference type="EMBL" id="VMNK01000006">
    <property type="protein sequence ID" value="TVO57688.1"/>
    <property type="molecule type" value="Genomic_DNA"/>
</dbReference>
<feature type="region of interest" description="Disordered" evidence="2">
    <location>
        <begin position="394"/>
        <end position="419"/>
    </location>
</feature>
<evidence type="ECO:0000313" key="5">
    <source>
        <dbReference type="Proteomes" id="UP000319502"/>
    </source>
</evidence>
<reference evidence="4 5" key="1">
    <citation type="submission" date="2019-07" db="EMBL/GenBank/DDBJ databases">
        <title>The pathways for chlorine oxyanion respiration interact through the shared metabolite chlorate.</title>
        <authorList>
            <person name="Barnum T.P."/>
            <person name="Cheng Y."/>
            <person name="Hill K.A."/>
            <person name="Lucas L.N."/>
            <person name="Carlson H.K."/>
            <person name="Coates J.D."/>
        </authorList>
    </citation>
    <scope>NUCLEOTIDE SEQUENCE [LARGE SCALE GENOMIC DNA]</scope>
    <source>
        <strain evidence="4 5">SFB-3</strain>
    </source>
</reference>
<dbReference type="Proteomes" id="UP000319502">
    <property type="component" value="Unassembled WGS sequence"/>
</dbReference>
<dbReference type="Pfam" id="PF05170">
    <property type="entry name" value="AsmA"/>
    <property type="match status" value="1"/>
</dbReference>
<comment type="caution">
    <text evidence="4">The sequence shown here is derived from an EMBL/GenBank/DDBJ whole genome shotgun (WGS) entry which is preliminary data.</text>
</comment>
<evidence type="ECO:0000256" key="2">
    <source>
        <dbReference type="SAM" id="MobiDB-lite"/>
    </source>
</evidence>
<feature type="coiled-coil region" evidence="1">
    <location>
        <begin position="671"/>
        <end position="702"/>
    </location>
</feature>
<dbReference type="OrthoDB" id="9766390at2"/>
<protein>
    <submittedName>
        <fullName evidence="4">AsmA family protein</fullName>
    </submittedName>
</protein>
<dbReference type="PANTHER" id="PTHR30441:SF4">
    <property type="entry name" value="PROTEIN ASMA"/>
    <property type="match status" value="1"/>
</dbReference>
<dbReference type="InterPro" id="IPR007844">
    <property type="entry name" value="AsmA"/>
</dbReference>
<name>A0A557QXN7_9RHOO</name>
<keyword evidence="5" id="KW-1185">Reference proteome</keyword>
<feature type="compositionally biased region" description="Low complexity" evidence="2">
    <location>
        <begin position="394"/>
        <end position="404"/>
    </location>
</feature>
<dbReference type="AlphaFoldDB" id="A0A557QXN7"/>
<proteinExistence type="predicted"/>
<dbReference type="PANTHER" id="PTHR30441">
    <property type="entry name" value="DUF748 DOMAIN-CONTAINING PROTEIN"/>
    <property type="match status" value="1"/>
</dbReference>
<organism evidence="4 5">
    <name type="scientific">Denitromonas halophila</name>
    <dbReference type="NCBI Taxonomy" id="1629404"/>
    <lineage>
        <taxon>Bacteria</taxon>
        <taxon>Pseudomonadati</taxon>
        <taxon>Pseudomonadota</taxon>
        <taxon>Betaproteobacteria</taxon>
        <taxon>Rhodocyclales</taxon>
        <taxon>Zoogloeaceae</taxon>
        <taxon>Denitromonas</taxon>
    </lineage>
</organism>
<feature type="domain" description="AsmA" evidence="3">
    <location>
        <begin position="1"/>
        <end position="594"/>
    </location>
</feature>
<evidence type="ECO:0000259" key="3">
    <source>
        <dbReference type="Pfam" id="PF05170"/>
    </source>
</evidence>
<keyword evidence="1" id="KW-0175">Coiled coil</keyword>
<sequence>MKSALRIVVGLGLLVLVLMAALAAYLAFVFDANDYRDRLSELVAEQTGRQLTLSGEMKLSVFPWLGFELGAAELGNAPGFSDRPFAALTAAEARVKLLPLLRKEVAVDRVVLKGLQLSLERRADGKTNWDDLVEPEPAPEAGGPGPGEASDGHPSALAVGGVDIQDAVIRWEDETTQAKHSLSDVDIQTGEIAPGVPFNIDLGASFSASDPAIQGRLSVSAKASLDLAAKRYNLIGLRAGLKADGAGVPGGRIDAGLMADVAADLAQGTLSVKGLSLKAYDVALTGALEGSGLMDAMVLTGPVVLEGLNPRELLARLNIEAPRTANPERLKRAAIKAVLTATPTRVALSDLNATLDDSKMTGQLEVTDLAKSALRFDVSLDALDVDSYLPPTAANGSAAASGSAPVNDPAAAPPTSGGLRTLDAAGRVRIGKLKLSGLQASAVDVGIKAAGGRIEVTPKATLYDGRLDSQVSLDVRPKTPALTVGGGVTDVQIGPLLRDLTGKPEKLTGRARVGFDLKGSGLDAPTLKRSLAGTTTLAVLDGAVKGVNVAQFLREAQAQLTGQKAEQASGPAQTDFSDLKASVVLGGGVARNDDLAMRSPLLRVGGAGTANLVSEAIDYRIEASLVGTLTGQGGKSLDKVKGVTVPVHVTGSFSDPKYALDAEALLAGALKGRLEQEKAAAKEKVEAVREKAKDQLKEELKKGLGGLFR</sequence>
<accession>A0A557QXN7</accession>